<organism evidence="2 3">
    <name type="scientific">Gossypium stocksii</name>
    <dbReference type="NCBI Taxonomy" id="47602"/>
    <lineage>
        <taxon>Eukaryota</taxon>
        <taxon>Viridiplantae</taxon>
        <taxon>Streptophyta</taxon>
        <taxon>Embryophyta</taxon>
        <taxon>Tracheophyta</taxon>
        <taxon>Spermatophyta</taxon>
        <taxon>Magnoliopsida</taxon>
        <taxon>eudicotyledons</taxon>
        <taxon>Gunneridae</taxon>
        <taxon>Pentapetalae</taxon>
        <taxon>rosids</taxon>
        <taxon>malvids</taxon>
        <taxon>Malvales</taxon>
        <taxon>Malvaceae</taxon>
        <taxon>Malvoideae</taxon>
        <taxon>Gossypium</taxon>
    </lineage>
</organism>
<comment type="caution">
    <text evidence="2">The sequence shown here is derived from an EMBL/GenBank/DDBJ whole genome shotgun (WGS) entry which is preliminary data.</text>
</comment>
<keyword evidence="1" id="KW-0812">Transmembrane</keyword>
<dbReference type="EMBL" id="JAIQCV010000008">
    <property type="protein sequence ID" value="KAH1072416.1"/>
    <property type="molecule type" value="Genomic_DNA"/>
</dbReference>
<feature type="transmembrane region" description="Helical" evidence="1">
    <location>
        <begin position="118"/>
        <end position="139"/>
    </location>
</feature>
<feature type="transmembrane region" description="Helical" evidence="1">
    <location>
        <begin position="89"/>
        <end position="106"/>
    </location>
</feature>
<evidence type="ECO:0000313" key="2">
    <source>
        <dbReference type="EMBL" id="KAH1072416.1"/>
    </source>
</evidence>
<name>A0A9D3V5B3_9ROSI</name>
<dbReference type="OrthoDB" id="1721053at2759"/>
<dbReference type="PANTHER" id="PTHR38146:SF9">
    <property type="entry name" value="UNKNOW PROTEIN"/>
    <property type="match status" value="1"/>
</dbReference>
<protein>
    <submittedName>
        <fullName evidence="2">Uncharacterized protein</fullName>
    </submittedName>
</protein>
<proteinExistence type="predicted"/>
<reference evidence="2 3" key="1">
    <citation type="journal article" date="2021" name="Plant Biotechnol. J.">
        <title>Multi-omics assisted identification of the key and species-specific regulatory components of drought-tolerant mechanisms in Gossypium stocksii.</title>
        <authorList>
            <person name="Yu D."/>
            <person name="Ke L."/>
            <person name="Zhang D."/>
            <person name="Wu Y."/>
            <person name="Sun Y."/>
            <person name="Mei J."/>
            <person name="Sun J."/>
            <person name="Sun Y."/>
        </authorList>
    </citation>
    <scope>NUCLEOTIDE SEQUENCE [LARGE SCALE GENOMIC DNA]</scope>
    <source>
        <strain evidence="3">cv. E1</strain>
        <tissue evidence="2">Leaf</tissue>
    </source>
</reference>
<gene>
    <name evidence="2" type="ORF">J1N35_024744</name>
</gene>
<dbReference type="Proteomes" id="UP000828251">
    <property type="component" value="Unassembled WGS sequence"/>
</dbReference>
<accession>A0A9D3V5B3</accession>
<dbReference type="PANTHER" id="PTHR38146">
    <property type="entry name" value="30S RIBOSOMAL PROTEIN S12, CHLOROPLASTIC"/>
    <property type="match status" value="1"/>
</dbReference>
<evidence type="ECO:0000313" key="3">
    <source>
        <dbReference type="Proteomes" id="UP000828251"/>
    </source>
</evidence>
<keyword evidence="1" id="KW-1133">Transmembrane helix</keyword>
<evidence type="ECO:0000256" key="1">
    <source>
        <dbReference type="SAM" id="Phobius"/>
    </source>
</evidence>
<keyword evidence="1" id="KW-0472">Membrane</keyword>
<feature type="transmembrane region" description="Helical" evidence="1">
    <location>
        <begin position="51"/>
        <end position="69"/>
    </location>
</feature>
<keyword evidence="3" id="KW-1185">Reference proteome</keyword>
<dbReference type="AlphaFoldDB" id="A0A9D3V5B3"/>
<sequence length="221" mass="25314">MSSIQKQIRGIRCLQWLMDITVRICQLSSFHRRVFNPEVIFKPLYTFFRQCMCNCVSFISIVAAGIELVDAYSLDTIIASFLGKEVHDPWALYLYAALLCQAFAHCEKFPTATSRRNLGRVLVPVWLIVLSNQLLIIALTKPAQNCLSFQGITCIHALHIRLEFTPRNIAIPTPHVNLTSLLSILIRSQQGARQNRKTHIGFRDNQARTDDLYHVKVTLYR</sequence>